<comment type="caution">
    <text evidence="15">The sequence shown here is derived from an EMBL/GenBank/DDBJ whole genome shotgun (WGS) entry which is preliminary data.</text>
</comment>
<feature type="region of interest" description="Disordered" evidence="13">
    <location>
        <begin position="164"/>
        <end position="327"/>
    </location>
</feature>
<feature type="domain" description="MYST-type HAT" evidence="14">
    <location>
        <begin position="364"/>
        <end position="664"/>
    </location>
</feature>
<dbReference type="Pfam" id="PF01853">
    <property type="entry name" value="MOZ_SAS"/>
    <property type="match status" value="1"/>
</dbReference>
<dbReference type="Gene3D" id="3.30.40.10">
    <property type="entry name" value="Zinc/RING finger domain, C3HC4 (zinc finger)"/>
    <property type="match status" value="1"/>
</dbReference>
<feature type="compositionally biased region" description="Acidic residues" evidence="13">
    <location>
        <begin position="936"/>
        <end position="945"/>
    </location>
</feature>
<keyword evidence="5" id="KW-0479">Metal-binding</keyword>
<keyword evidence="9" id="KW-0007">Acetylation</keyword>
<feature type="compositionally biased region" description="Low complexity" evidence="13">
    <location>
        <begin position="808"/>
        <end position="820"/>
    </location>
</feature>
<dbReference type="Gene3D" id="1.10.10.10">
    <property type="entry name" value="Winged helix-like DNA-binding domain superfamily/Winged helix DNA-binding domain"/>
    <property type="match status" value="1"/>
</dbReference>
<evidence type="ECO:0000256" key="10">
    <source>
        <dbReference type="ARBA" id="ARBA00023242"/>
    </source>
</evidence>
<dbReference type="AlphaFoldDB" id="A0A1Y2GPP3"/>
<dbReference type="GeneID" id="33572799"/>
<dbReference type="SUPFAM" id="SSF57903">
    <property type="entry name" value="FYVE/PHD zinc finger"/>
    <property type="match status" value="1"/>
</dbReference>
<keyword evidence="4" id="KW-0808">Transferase</keyword>
<feature type="compositionally biased region" description="Basic and acidic residues" evidence="13">
    <location>
        <begin position="677"/>
        <end position="686"/>
    </location>
</feature>
<feature type="compositionally biased region" description="Basic and acidic residues" evidence="13">
    <location>
        <begin position="739"/>
        <end position="748"/>
    </location>
</feature>
<dbReference type="InterPro" id="IPR050603">
    <property type="entry name" value="MYST_HAT"/>
</dbReference>
<evidence type="ECO:0000256" key="5">
    <source>
        <dbReference type="ARBA" id="ARBA00022723"/>
    </source>
</evidence>
<comment type="catalytic activity">
    <reaction evidence="12">
        <text>L-lysyl-[protein] + acetyl-CoA = N(6)-acetyl-L-lysyl-[protein] + CoA + H(+)</text>
        <dbReference type="Rhea" id="RHEA:45948"/>
        <dbReference type="Rhea" id="RHEA-COMP:9752"/>
        <dbReference type="Rhea" id="RHEA-COMP:10731"/>
        <dbReference type="ChEBI" id="CHEBI:15378"/>
        <dbReference type="ChEBI" id="CHEBI:29969"/>
        <dbReference type="ChEBI" id="CHEBI:57287"/>
        <dbReference type="ChEBI" id="CHEBI:57288"/>
        <dbReference type="ChEBI" id="CHEBI:61930"/>
        <dbReference type="EC" id="2.3.1.48"/>
    </reaction>
</comment>
<dbReference type="GO" id="GO:0004402">
    <property type="term" value="F:histone acetyltransferase activity"/>
    <property type="evidence" value="ECO:0007669"/>
    <property type="project" value="InterPro"/>
</dbReference>
<feature type="region of interest" description="Disordered" evidence="13">
    <location>
        <begin position="676"/>
        <end position="1028"/>
    </location>
</feature>
<feature type="compositionally biased region" description="Low complexity" evidence="13">
    <location>
        <begin position="169"/>
        <end position="186"/>
    </location>
</feature>
<sequence length="1028" mass="113120">MMMCENCDRGWHCYCLSTPLSSVPPHDFYCDDCIEKYPAKIPADYKSISSLSLKRKKTANGRGKSSVTTTSTDPNTNTNATSTTSASPPTVTPDSVSTADAEAMSSKRKIRRKSDQQRKVRLVPADNEIEEAETNVDLPKRPVIIKRIKKDRGRAIVIIPIPITKHGDASPLPTSSSSSKPATAGSMKKRGRAAKTPALTAASSPAPTDTSTSFTSTNTSRKKDYSSGSDARQLILGNANGKLSVRVTSPTPAPLEEKKPKKTRGKGRKKSIPTLKSPDKSDEDEAEDAVAENRLAVNTDHNEVSDSHPFGPHLTEEESDVSFTTPDARDKQRFEKAKELAEKLIKEKPLDAEAPEAGSSAYSAPVAAIKKIRFGDWEIDTWYVAPYPEEYSQHPILYICEFCLKYMKSSFMAGRHRMKCAMRHPPGDEIYREGNISIFEVDGRKNKIYCQNLCLLAKMFLDHKTLYYDVEPFLFYVMTESGDLGCHFVGYFSKEKRSAMDYNVSCILTLPIHQRKGYGNLLIDFSYLLSKRENKTGSPEKPLSSLGLLSYRSYWKTVLFQCLLAIHKDENRKHRVSIEELSQETAMTIDDIVTTLQTNNMIRAIPPPKTQDSKKGKNSRHRANSIPPLRHEIVVDWNEIEAYCDKVAKKGYPIINPTKLKWAPFLLQRGLMASLHTDNDSPKDDGTNSGDDADASEITGGEAKEDDETVAKSTSRNRSRNKSSTSRVRVRNRGRPPKAKVENVKESVEPGEATVNASSTDPGTGSPSTEKNTAMDVDMTDTEQRKELAQEDISNLESDSNHSKMNGPVSSSSTPVVATSKEMKGNGVVKTSAESRTANIGDALKIQTKELKPRPSSRSLKISRSKDEEDDVLGDELSSVTSLSLAGSPMSSSSLSAASSPSSVVSSNVRDAGQQRAETDITPTLAQEESSSPIDDNGESGAESDVDMKGDELDVTTSSALQNTDHNSEESEDEDEEEEEDQKDSQDMEIDQPEGEDGWRINDEQEDASDGDQDVHSVGEESDAVNER</sequence>
<feature type="compositionally biased region" description="Basic residues" evidence="13">
    <location>
        <begin position="260"/>
        <end position="271"/>
    </location>
</feature>
<feature type="compositionally biased region" description="Basic residues" evidence="13">
    <location>
        <begin position="728"/>
        <end position="738"/>
    </location>
</feature>
<evidence type="ECO:0000256" key="7">
    <source>
        <dbReference type="ARBA" id="ARBA00022833"/>
    </source>
</evidence>
<dbReference type="GO" id="GO:0003712">
    <property type="term" value="F:transcription coregulator activity"/>
    <property type="evidence" value="ECO:0007669"/>
    <property type="project" value="TreeGrafter"/>
</dbReference>
<feature type="region of interest" description="Disordered" evidence="13">
    <location>
        <begin position="54"/>
        <end position="121"/>
    </location>
</feature>
<dbReference type="InterPro" id="IPR011011">
    <property type="entry name" value="Znf_FYVE_PHD"/>
</dbReference>
<feature type="compositionally biased region" description="Low complexity" evidence="13">
    <location>
        <begin position="758"/>
        <end position="769"/>
    </location>
</feature>
<dbReference type="PANTHER" id="PTHR10615:SF161">
    <property type="entry name" value="HISTONE ACETYLTRANSFERASE KAT7"/>
    <property type="match status" value="1"/>
</dbReference>
<feature type="compositionally biased region" description="Basic and acidic residues" evidence="13">
    <location>
        <begin position="1013"/>
        <end position="1028"/>
    </location>
</feature>
<dbReference type="OrthoDB" id="787137at2759"/>
<protein>
    <recommendedName>
        <fullName evidence="3 12">Histone acetyltransferase</fullName>
        <ecNumber evidence="3 12">2.3.1.48</ecNumber>
    </recommendedName>
</protein>
<feature type="compositionally biased region" description="Low complexity" evidence="13">
    <location>
        <begin position="882"/>
        <end position="907"/>
    </location>
</feature>
<dbReference type="EMBL" id="MCFF01000019">
    <property type="protein sequence ID" value="ORZ15493.1"/>
    <property type="molecule type" value="Genomic_DNA"/>
</dbReference>
<dbReference type="Gene3D" id="3.30.60.60">
    <property type="entry name" value="N-acetyl transferase-like"/>
    <property type="match status" value="1"/>
</dbReference>
<evidence type="ECO:0000259" key="14">
    <source>
        <dbReference type="PROSITE" id="PS51726"/>
    </source>
</evidence>
<keyword evidence="10 12" id="KW-0539">Nucleus</keyword>
<dbReference type="FunFam" id="3.40.630.30:FF:000001">
    <property type="entry name" value="Histone acetyltransferase"/>
    <property type="match status" value="1"/>
</dbReference>
<dbReference type="InParanoid" id="A0A1Y2GPP3"/>
<dbReference type="GO" id="GO:0031507">
    <property type="term" value="P:heterochromatin formation"/>
    <property type="evidence" value="ECO:0007669"/>
    <property type="project" value="UniProtKB-ARBA"/>
</dbReference>
<organism evidence="15 16">
    <name type="scientific">Lobosporangium transversale</name>
    <dbReference type="NCBI Taxonomy" id="64571"/>
    <lineage>
        <taxon>Eukaryota</taxon>
        <taxon>Fungi</taxon>
        <taxon>Fungi incertae sedis</taxon>
        <taxon>Mucoromycota</taxon>
        <taxon>Mortierellomycotina</taxon>
        <taxon>Mortierellomycetes</taxon>
        <taxon>Mortierellales</taxon>
        <taxon>Mortierellaceae</taxon>
        <taxon>Lobosporangium</taxon>
    </lineage>
</organism>
<evidence type="ECO:0000256" key="9">
    <source>
        <dbReference type="ARBA" id="ARBA00022990"/>
    </source>
</evidence>
<dbReference type="GO" id="GO:0005634">
    <property type="term" value="C:nucleus"/>
    <property type="evidence" value="ECO:0007669"/>
    <property type="project" value="UniProtKB-SubCell"/>
</dbReference>
<dbReference type="EC" id="2.3.1.48" evidence="3 12"/>
<dbReference type="InterPro" id="IPR016181">
    <property type="entry name" value="Acyl_CoA_acyltransferase"/>
</dbReference>
<comment type="similarity">
    <text evidence="2 12">Belongs to the MYST (SAS/MOZ) family.</text>
</comment>
<dbReference type="GO" id="GO:1990467">
    <property type="term" value="C:NuA3a histone acetyltransferase complex"/>
    <property type="evidence" value="ECO:0007669"/>
    <property type="project" value="TreeGrafter"/>
</dbReference>
<dbReference type="Pfam" id="PF17772">
    <property type="entry name" value="zf-MYST"/>
    <property type="match status" value="1"/>
</dbReference>
<feature type="compositionally biased region" description="Low complexity" evidence="13">
    <location>
        <begin position="194"/>
        <end position="219"/>
    </location>
</feature>
<keyword evidence="8" id="KW-0156">Chromatin regulator</keyword>
<dbReference type="SUPFAM" id="SSF55729">
    <property type="entry name" value="Acyl-CoA N-acyltransferases (Nat)"/>
    <property type="match status" value="1"/>
</dbReference>
<evidence type="ECO:0000256" key="13">
    <source>
        <dbReference type="SAM" id="MobiDB-lite"/>
    </source>
</evidence>
<feature type="region of interest" description="Disordered" evidence="13">
    <location>
        <begin position="600"/>
        <end position="627"/>
    </location>
</feature>
<dbReference type="InterPro" id="IPR036388">
    <property type="entry name" value="WH-like_DNA-bd_sf"/>
</dbReference>
<keyword evidence="7" id="KW-0862">Zinc</keyword>
<feature type="compositionally biased region" description="Polar residues" evidence="13">
    <location>
        <begin position="955"/>
        <end position="965"/>
    </location>
</feature>
<evidence type="ECO:0000256" key="6">
    <source>
        <dbReference type="ARBA" id="ARBA00022771"/>
    </source>
</evidence>
<dbReference type="InterPro" id="IPR013083">
    <property type="entry name" value="Znf_RING/FYVE/PHD"/>
</dbReference>
<dbReference type="FunFam" id="3.30.60.60:FF:000001">
    <property type="entry name" value="Histone acetyltransferase"/>
    <property type="match status" value="1"/>
</dbReference>
<dbReference type="STRING" id="64571.A0A1Y2GPP3"/>
<dbReference type="GO" id="GO:0003682">
    <property type="term" value="F:chromatin binding"/>
    <property type="evidence" value="ECO:0007669"/>
    <property type="project" value="TreeGrafter"/>
</dbReference>
<evidence type="ECO:0000256" key="1">
    <source>
        <dbReference type="ARBA" id="ARBA00004123"/>
    </source>
</evidence>
<feature type="compositionally biased region" description="Acidic residues" evidence="13">
    <location>
        <begin position="281"/>
        <end position="290"/>
    </location>
</feature>
<dbReference type="Gene3D" id="3.40.630.30">
    <property type="match status" value="1"/>
</dbReference>
<evidence type="ECO:0000313" key="15">
    <source>
        <dbReference type="EMBL" id="ORZ15493.1"/>
    </source>
</evidence>
<dbReference type="PANTHER" id="PTHR10615">
    <property type="entry name" value="HISTONE ACETYLTRANSFERASE"/>
    <property type="match status" value="1"/>
</dbReference>
<dbReference type="GO" id="GO:0006357">
    <property type="term" value="P:regulation of transcription by RNA polymerase II"/>
    <property type="evidence" value="ECO:0007669"/>
    <property type="project" value="TreeGrafter"/>
</dbReference>
<dbReference type="Proteomes" id="UP000193648">
    <property type="component" value="Unassembled WGS sequence"/>
</dbReference>
<evidence type="ECO:0000313" key="16">
    <source>
        <dbReference type="Proteomes" id="UP000193648"/>
    </source>
</evidence>
<dbReference type="RefSeq" id="XP_021881241.1">
    <property type="nucleotide sequence ID" value="XM_022030958.1"/>
</dbReference>
<proteinExistence type="inferred from homology"/>
<keyword evidence="16" id="KW-1185">Reference proteome</keyword>
<evidence type="ECO:0000256" key="12">
    <source>
        <dbReference type="RuleBase" id="RU361211"/>
    </source>
</evidence>
<feature type="compositionally biased region" description="Polar residues" evidence="13">
    <location>
        <begin position="921"/>
        <end position="934"/>
    </location>
</feature>
<feature type="compositionally biased region" description="Low complexity" evidence="13">
    <location>
        <begin position="65"/>
        <end position="99"/>
    </location>
</feature>
<dbReference type="GO" id="GO:0008270">
    <property type="term" value="F:zinc ion binding"/>
    <property type="evidence" value="ECO:0007669"/>
    <property type="project" value="UniProtKB-KW"/>
</dbReference>
<name>A0A1Y2GPP3_9FUNG</name>
<comment type="subcellular location">
    <subcellularLocation>
        <location evidence="1 12">Nucleus</location>
    </subcellularLocation>
</comment>
<evidence type="ECO:0000256" key="3">
    <source>
        <dbReference type="ARBA" id="ARBA00013184"/>
    </source>
</evidence>
<feature type="compositionally biased region" description="Acidic residues" evidence="13">
    <location>
        <begin position="970"/>
        <end position="996"/>
    </location>
</feature>
<evidence type="ECO:0000256" key="8">
    <source>
        <dbReference type="ARBA" id="ARBA00022853"/>
    </source>
</evidence>
<keyword evidence="6" id="KW-0863">Zinc-finger</keyword>
<feature type="active site" description="Proton donor/acceptor" evidence="11">
    <location>
        <position position="540"/>
    </location>
</feature>
<accession>A0A1Y2GPP3</accession>
<dbReference type="PROSITE" id="PS51726">
    <property type="entry name" value="MYST_HAT"/>
    <property type="match status" value="1"/>
</dbReference>
<evidence type="ECO:0000256" key="4">
    <source>
        <dbReference type="ARBA" id="ARBA00022679"/>
    </source>
</evidence>
<reference evidence="15 16" key="1">
    <citation type="submission" date="2016-07" db="EMBL/GenBank/DDBJ databases">
        <title>Pervasive Adenine N6-methylation of Active Genes in Fungi.</title>
        <authorList>
            <consortium name="DOE Joint Genome Institute"/>
            <person name="Mondo S.J."/>
            <person name="Dannebaum R.O."/>
            <person name="Kuo R.C."/>
            <person name="Labutti K."/>
            <person name="Haridas S."/>
            <person name="Kuo A."/>
            <person name="Salamov A."/>
            <person name="Ahrendt S.R."/>
            <person name="Lipzen A."/>
            <person name="Sullivan W."/>
            <person name="Andreopoulos W.B."/>
            <person name="Clum A."/>
            <person name="Lindquist E."/>
            <person name="Daum C."/>
            <person name="Ramamoorthy G.K."/>
            <person name="Gryganskyi A."/>
            <person name="Culley D."/>
            <person name="Magnuson J.K."/>
            <person name="James T.Y."/>
            <person name="O'Malley M.A."/>
            <person name="Stajich J.E."/>
            <person name="Spatafora J.W."/>
            <person name="Visel A."/>
            <person name="Grigoriev I.V."/>
        </authorList>
    </citation>
    <scope>NUCLEOTIDE SEQUENCE [LARGE SCALE GENOMIC DNA]</scope>
    <source>
        <strain evidence="15 16">NRRL 3116</strain>
    </source>
</reference>
<dbReference type="InterPro" id="IPR040706">
    <property type="entry name" value="Zf-MYST"/>
</dbReference>
<dbReference type="InterPro" id="IPR002717">
    <property type="entry name" value="HAT_MYST-type"/>
</dbReference>
<evidence type="ECO:0000256" key="2">
    <source>
        <dbReference type="ARBA" id="ARBA00010107"/>
    </source>
</evidence>
<gene>
    <name evidence="15" type="ORF">BCR41DRAFT_64499</name>
</gene>
<evidence type="ECO:0000256" key="11">
    <source>
        <dbReference type="PIRSR" id="PIRSR602717-51"/>
    </source>
</evidence>